<dbReference type="GO" id="GO:0003700">
    <property type="term" value="F:DNA-binding transcription factor activity"/>
    <property type="evidence" value="ECO:0007669"/>
    <property type="project" value="InterPro"/>
</dbReference>
<evidence type="ECO:0000256" key="4">
    <source>
        <dbReference type="ARBA" id="ARBA00023163"/>
    </source>
</evidence>
<evidence type="ECO:0000313" key="7">
    <source>
        <dbReference type="EMBL" id="TWR70479.1"/>
    </source>
</evidence>
<reference evidence="6 8" key="1">
    <citation type="submission" date="2016-10" db="EMBL/GenBank/DDBJ databases">
        <authorList>
            <person name="Varghese N."/>
            <person name="Submissions S."/>
        </authorList>
    </citation>
    <scope>NUCLEOTIDE SEQUENCE [LARGE SCALE GENOMIC DNA]</scope>
    <source>
        <strain evidence="6 8">BS2976</strain>
    </source>
</reference>
<reference evidence="7 9" key="2">
    <citation type="submission" date="2019-06" db="EMBL/GenBank/DDBJ databases">
        <title>Pseudomonas bimorpha sp. nov. isolated from bovine raw milk and skim milk concentrate.</title>
        <authorList>
            <person name="Hofmann K."/>
            <person name="Huptas C."/>
            <person name="Doll E."/>
            <person name="Scherer S."/>
            <person name="Wenning M."/>
        </authorList>
    </citation>
    <scope>NUCLEOTIDE SEQUENCE [LARGE SCALE GENOMIC DNA]</scope>
    <source>
        <strain evidence="7 9">DSM 17515</strain>
    </source>
</reference>
<protein>
    <submittedName>
        <fullName evidence="6">DNA-binding transcriptional regulator, LysR family</fullName>
    </submittedName>
    <submittedName>
        <fullName evidence="7">LysR family transcriptional regulator</fullName>
    </submittedName>
</protein>
<dbReference type="CDD" id="cd08421">
    <property type="entry name" value="PBP2_LTTR_like_1"/>
    <property type="match status" value="1"/>
</dbReference>
<evidence type="ECO:0000256" key="2">
    <source>
        <dbReference type="ARBA" id="ARBA00023015"/>
    </source>
</evidence>
<dbReference type="EMBL" id="VFES01000001">
    <property type="protein sequence ID" value="TWR70479.1"/>
    <property type="molecule type" value="Genomic_DNA"/>
</dbReference>
<dbReference type="PANTHER" id="PTHR30419:SF2">
    <property type="entry name" value="LYSR FAMILY TRANSCRIPTIONAL REGULATOR"/>
    <property type="match status" value="1"/>
</dbReference>
<comment type="similarity">
    <text evidence="1">Belongs to the LysR transcriptional regulatory family.</text>
</comment>
<dbReference type="SUPFAM" id="SSF46785">
    <property type="entry name" value="Winged helix' DNA-binding domain"/>
    <property type="match status" value="1"/>
</dbReference>
<dbReference type="OrthoDB" id="9785974at2"/>
<evidence type="ECO:0000313" key="9">
    <source>
        <dbReference type="Proteomes" id="UP000317267"/>
    </source>
</evidence>
<keyword evidence="8" id="KW-1185">Reference proteome</keyword>
<keyword evidence="4" id="KW-0804">Transcription</keyword>
<dbReference type="GO" id="GO:0005829">
    <property type="term" value="C:cytosol"/>
    <property type="evidence" value="ECO:0007669"/>
    <property type="project" value="TreeGrafter"/>
</dbReference>
<dbReference type="Pfam" id="PF00126">
    <property type="entry name" value="HTH_1"/>
    <property type="match status" value="1"/>
</dbReference>
<evidence type="ECO:0000259" key="5">
    <source>
        <dbReference type="PROSITE" id="PS50931"/>
    </source>
</evidence>
<gene>
    <name evidence="7" type="ORF">FIV39_03830</name>
    <name evidence="6" type="ORF">SAMN04490186_5974</name>
</gene>
<dbReference type="InterPro" id="IPR036388">
    <property type="entry name" value="WH-like_DNA-bd_sf"/>
</dbReference>
<dbReference type="InterPro" id="IPR050950">
    <property type="entry name" value="HTH-type_LysR_regulators"/>
</dbReference>
<dbReference type="SUPFAM" id="SSF53850">
    <property type="entry name" value="Periplasmic binding protein-like II"/>
    <property type="match status" value="1"/>
</dbReference>
<dbReference type="InterPro" id="IPR005119">
    <property type="entry name" value="LysR_subst-bd"/>
</dbReference>
<dbReference type="RefSeq" id="WP_090408205.1">
    <property type="nucleotide sequence ID" value="NZ_FNKM01000002.1"/>
</dbReference>
<dbReference type="PANTHER" id="PTHR30419">
    <property type="entry name" value="HTH-TYPE TRANSCRIPTIONAL REGULATOR YBHD"/>
    <property type="match status" value="1"/>
</dbReference>
<dbReference type="InterPro" id="IPR000847">
    <property type="entry name" value="LysR_HTH_N"/>
</dbReference>
<evidence type="ECO:0000313" key="8">
    <source>
        <dbReference type="Proteomes" id="UP000198740"/>
    </source>
</evidence>
<name>A0A1H1IPR6_9PSED</name>
<evidence type="ECO:0000256" key="1">
    <source>
        <dbReference type="ARBA" id="ARBA00009437"/>
    </source>
</evidence>
<dbReference type="Proteomes" id="UP000198740">
    <property type="component" value="Unassembled WGS sequence"/>
</dbReference>
<accession>A0A1H1IPR6</accession>
<dbReference type="EMBL" id="FNKM01000002">
    <property type="protein sequence ID" value="SDR39346.1"/>
    <property type="molecule type" value="Genomic_DNA"/>
</dbReference>
<organism evidence="7 9">
    <name type="scientific">Pseudomonas grimontii</name>
    <dbReference type="NCBI Taxonomy" id="129847"/>
    <lineage>
        <taxon>Bacteria</taxon>
        <taxon>Pseudomonadati</taxon>
        <taxon>Pseudomonadota</taxon>
        <taxon>Gammaproteobacteria</taxon>
        <taxon>Pseudomonadales</taxon>
        <taxon>Pseudomonadaceae</taxon>
        <taxon>Pseudomonas</taxon>
    </lineage>
</organism>
<evidence type="ECO:0000256" key="3">
    <source>
        <dbReference type="ARBA" id="ARBA00023125"/>
    </source>
</evidence>
<keyword evidence="3 6" id="KW-0238">DNA-binding</keyword>
<dbReference type="GO" id="GO:0003677">
    <property type="term" value="F:DNA binding"/>
    <property type="evidence" value="ECO:0007669"/>
    <property type="project" value="UniProtKB-KW"/>
</dbReference>
<sequence length="317" mass="34940">MLHKSLVRRLDLITLQLFVAVFEEGTLTRAAAREAIAVSAASKRLMELEQVLGVSLFVRRAKGMDLTAAGETLLHHARQMLFNVEKMGLELGEHSHGVRGYVRMLANLSAIIQFLPEDLRDFSELHPEVKTDLEERPSKGVVQGVLDGVADLGICSSDTDTKGLPSVTYRHDKLVVLMPADHPLAPRESLAFAETLDTDYVGLHAASSINMRTHAAAREAGKLLRLRIHVPGFDAMCRMVQANMGIGILPLKAYELFGRALGLHAVPLTDAWSDRSLILVVRDEAQLSPVSRLLFDYLSITAPSLERPDSLIRQANR</sequence>
<dbReference type="InterPro" id="IPR036390">
    <property type="entry name" value="WH_DNA-bd_sf"/>
</dbReference>
<evidence type="ECO:0000313" key="6">
    <source>
        <dbReference type="EMBL" id="SDR39346.1"/>
    </source>
</evidence>
<feature type="domain" description="HTH lysR-type" evidence="5">
    <location>
        <begin position="10"/>
        <end position="67"/>
    </location>
</feature>
<dbReference type="Gene3D" id="3.40.190.290">
    <property type="match status" value="1"/>
</dbReference>
<comment type="caution">
    <text evidence="7">The sequence shown here is derived from an EMBL/GenBank/DDBJ whole genome shotgun (WGS) entry which is preliminary data.</text>
</comment>
<keyword evidence="2" id="KW-0805">Transcription regulation</keyword>
<dbReference type="Proteomes" id="UP000317267">
    <property type="component" value="Unassembled WGS sequence"/>
</dbReference>
<dbReference type="Pfam" id="PF03466">
    <property type="entry name" value="LysR_substrate"/>
    <property type="match status" value="1"/>
</dbReference>
<dbReference type="Gene3D" id="1.10.10.10">
    <property type="entry name" value="Winged helix-like DNA-binding domain superfamily/Winged helix DNA-binding domain"/>
    <property type="match status" value="1"/>
</dbReference>
<dbReference type="AlphaFoldDB" id="A0A1H1IPR6"/>
<dbReference type="PROSITE" id="PS50931">
    <property type="entry name" value="HTH_LYSR"/>
    <property type="match status" value="1"/>
</dbReference>
<proteinExistence type="inferred from homology"/>